<dbReference type="EMBL" id="JF756618">
    <property type="protein sequence ID" value="AEM25276.1"/>
    <property type="molecule type" value="Genomic_DNA"/>
</dbReference>
<dbReference type="InterPro" id="IPR013785">
    <property type="entry name" value="Aldolase_TIM"/>
</dbReference>
<dbReference type="FunFam" id="3.20.20.70:FF:000019">
    <property type="entry name" value="Delta-aminolevulinic acid dehydratase"/>
    <property type="match status" value="1"/>
</dbReference>
<dbReference type="PANTHER" id="PTHR11458">
    <property type="entry name" value="DELTA-AMINOLEVULINIC ACID DEHYDRATASE"/>
    <property type="match status" value="1"/>
</dbReference>
<comment type="pathway">
    <text evidence="1">Porphyrin-containing compound metabolism; protoporphyrin-IX biosynthesis; coproporphyrinogen-III from 5-aminolevulinate: step 1/4.</text>
</comment>
<evidence type="ECO:0000256" key="12">
    <source>
        <dbReference type="RuleBase" id="RU004161"/>
    </source>
</evidence>
<dbReference type="GO" id="GO:0008270">
    <property type="term" value="F:zinc ion binding"/>
    <property type="evidence" value="ECO:0007669"/>
    <property type="project" value="TreeGrafter"/>
</dbReference>
<evidence type="ECO:0000256" key="1">
    <source>
        <dbReference type="ARBA" id="ARBA00004694"/>
    </source>
</evidence>
<feature type="active site" description="Schiff-base intermediate with substrate" evidence="9">
    <location>
        <position position="206"/>
    </location>
</feature>
<dbReference type="PANTHER" id="PTHR11458:SF0">
    <property type="entry name" value="DELTA-AMINOLEVULINIC ACID DEHYDRATASE"/>
    <property type="match status" value="1"/>
</dbReference>
<evidence type="ECO:0000256" key="10">
    <source>
        <dbReference type="PIRSR" id="PIRSR001415-5"/>
    </source>
</evidence>
<keyword evidence="6 11" id="KW-0456">Lyase</keyword>
<organism evidence="13">
    <name type="scientific">Candidatus Kinetoplastidibacterium crithidiae</name>
    <dbReference type="NCBI Taxonomy" id="33056"/>
    <lineage>
        <taxon>Bacteria</taxon>
        <taxon>Pseudomonadati</taxon>
        <taxon>Pseudomonadota</taxon>
        <taxon>Betaproteobacteria</taxon>
        <taxon>Candidatus Kinetoplastidibacterium</taxon>
    </lineage>
</organism>
<dbReference type="Gene3D" id="3.20.20.70">
    <property type="entry name" value="Aldolase class I"/>
    <property type="match status" value="1"/>
</dbReference>
<name>G1C9M3_9PROT</name>
<proteinExistence type="inferred from homology"/>
<gene>
    <name evidence="13" type="primary">hemB</name>
</gene>
<keyword evidence="10" id="KW-0479">Metal-binding</keyword>
<feature type="active site" description="Schiff-base intermediate with substrate" evidence="9">
    <location>
        <position position="261"/>
    </location>
</feature>
<evidence type="ECO:0000256" key="11">
    <source>
        <dbReference type="RuleBase" id="RU000515"/>
    </source>
</evidence>
<dbReference type="AlphaFoldDB" id="G1C9M3"/>
<dbReference type="EC" id="4.2.1.24" evidence="3 11"/>
<dbReference type="PIRSF" id="PIRSF001415">
    <property type="entry name" value="Porphbilin_synth"/>
    <property type="match status" value="1"/>
</dbReference>
<dbReference type="NCBIfam" id="NF006762">
    <property type="entry name" value="PRK09283.1"/>
    <property type="match status" value="1"/>
</dbReference>
<keyword evidence="10" id="KW-0460">Magnesium</keyword>
<dbReference type="InterPro" id="IPR001731">
    <property type="entry name" value="ALAD"/>
</dbReference>
<evidence type="ECO:0000313" key="13">
    <source>
        <dbReference type="EMBL" id="AEM25276.1"/>
    </source>
</evidence>
<dbReference type="GO" id="GO:0005829">
    <property type="term" value="C:cytosol"/>
    <property type="evidence" value="ECO:0007669"/>
    <property type="project" value="TreeGrafter"/>
</dbReference>
<evidence type="ECO:0000256" key="4">
    <source>
        <dbReference type="ARBA" id="ARBA00020771"/>
    </source>
</evidence>
<evidence type="ECO:0000256" key="9">
    <source>
        <dbReference type="PIRSR" id="PIRSR001415-1"/>
    </source>
</evidence>
<protein>
    <recommendedName>
        <fullName evidence="4 11">Delta-aminolevulinic acid dehydratase</fullName>
        <ecNumber evidence="3 11">4.2.1.24</ecNumber>
    </recommendedName>
</protein>
<evidence type="ECO:0000256" key="3">
    <source>
        <dbReference type="ARBA" id="ARBA00012053"/>
    </source>
</evidence>
<dbReference type="GO" id="GO:0004655">
    <property type="term" value="F:porphobilinogen synthase activity"/>
    <property type="evidence" value="ECO:0007669"/>
    <property type="project" value="UniProtKB-EC"/>
</dbReference>
<dbReference type="UniPathway" id="UPA00251">
    <property type="reaction ID" value="UER00318"/>
</dbReference>
<dbReference type="CDD" id="cd04823">
    <property type="entry name" value="ALAD_PBGS_aspartate_rich"/>
    <property type="match status" value="1"/>
</dbReference>
<comment type="catalytic activity">
    <reaction evidence="8 11">
        <text>2 5-aminolevulinate = porphobilinogen + 2 H2O + H(+)</text>
        <dbReference type="Rhea" id="RHEA:24064"/>
        <dbReference type="ChEBI" id="CHEBI:15377"/>
        <dbReference type="ChEBI" id="CHEBI:15378"/>
        <dbReference type="ChEBI" id="CHEBI:58126"/>
        <dbReference type="ChEBI" id="CHEBI:356416"/>
        <dbReference type="EC" id="4.2.1.24"/>
    </reaction>
</comment>
<keyword evidence="7 11" id="KW-0627">Porphyrin biosynthesis</keyword>
<dbReference type="InterPro" id="IPR030656">
    <property type="entry name" value="ALAD_AS"/>
</dbReference>
<accession>G1C9M3</accession>
<dbReference type="PRINTS" id="PR00144">
    <property type="entry name" value="DALDHYDRTASE"/>
</dbReference>
<dbReference type="GO" id="GO:0006782">
    <property type="term" value="P:protoporphyrinogen IX biosynthetic process"/>
    <property type="evidence" value="ECO:0007669"/>
    <property type="project" value="UniProtKB-UniPathway"/>
</dbReference>
<sequence length="341" mass="38200">MTSKQITSAYFPNTRLRRLRNKNFSRRLISETSISANDLIFPIFIIDGINIKQAIHSMPGIYRYSIDQALYIAEECLNLGIPAITLFPVIDSNLKTSNGIESINPDGIIPKCIKEIKKRFPELGIMTDVALDPYTSHGQDGIIDDSGYVINDTTIEMLVKQAVIQANAGSDIIAPSDMMDGRIGIIRNNLELNNHVNTLIMAYSAKYASAFYGPFRDAIGSANNLKNSTKLNYQMHPSNSNEAIREVYLDIKEGADMVMVKPGMPYLDILYRVKEKFEMPTFIYQVSGEYAMLKSAINNGWLDNNKTIIETMIGFKRAGADGIITYFALEIANLIKHNDFI</sequence>
<evidence type="ECO:0000256" key="6">
    <source>
        <dbReference type="ARBA" id="ARBA00023239"/>
    </source>
</evidence>
<dbReference type="SUPFAM" id="SSF51569">
    <property type="entry name" value="Aldolase"/>
    <property type="match status" value="1"/>
</dbReference>
<reference evidence="13" key="1">
    <citation type="journal article" date="2011" name="PLoS ONE">
        <title>Identification and Phylogenetic Analysis of Heme Synthesis Genes in Trypanosomatids and Their Bacterial Endosymbionts.</title>
        <authorList>
            <person name="Alves J.M.P."/>
            <person name="Voegtly L.J."/>
            <person name="Matveyev A.V."/>
            <person name="Lara A.M."/>
            <person name="da Silva F.M."/>
            <person name="Serrano M.G."/>
            <person name="Buck G.A."/>
            <person name="Teixeira M.M.G."/>
            <person name="Camargo E.P."/>
        </authorList>
    </citation>
    <scope>NUCLEOTIDE SEQUENCE</scope>
</reference>
<dbReference type="PROSITE" id="PS00169">
    <property type="entry name" value="D_ALA_DEHYDRATASE"/>
    <property type="match status" value="1"/>
</dbReference>
<comment type="subunit">
    <text evidence="11">Homooctamer.</text>
</comment>
<feature type="binding site" evidence="10">
    <location>
        <position position="246"/>
    </location>
    <ligand>
        <name>Mg(2+)</name>
        <dbReference type="ChEBI" id="CHEBI:18420"/>
    </ligand>
</feature>
<keyword evidence="5" id="KW-0350">Heme biosynthesis</keyword>
<dbReference type="Pfam" id="PF00490">
    <property type="entry name" value="ALAD"/>
    <property type="match status" value="1"/>
</dbReference>
<comment type="similarity">
    <text evidence="2 12">Belongs to the ALAD family.</text>
</comment>
<evidence type="ECO:0000256" key="8">
    <source>
        <dbReference type="ARBA" id="ARBA00047651"/>
    </source>
</evidence>
<evidence type="ECO:0000256" key="5">
    <source>
        <dbReference type="ARBA" id="ARBA00023133"/>
    </source>
</evidence>
<evidence type="ECO:0000256" key="2">
    <source>
        <dbReference type="ARBA" id="ARBA00008055"/>
    </source>
</evidence>
<evidence type="ECO:0000256" key="7">
    <source>
        <dbReference type="ARBA" id="ARBA00023244"/>
    </source>
</evidence>
<dbReference type="SMART" id="SM01004">
    <property type="entry name" value="ALAD"/>
    <property type="match status" value="1"/>
</dbReference>